<dbReference type="PANTHER" id="PTHR43244:SF1">
    <property type="entry name" value="5,10-METHYLENETETRAHYDROMETHANOPTERIN REDUCTASE"/>
    <property type="match status" value="1"/>
</dbReference>
<dbReference type="InterPro" id="IPR050564">
    <property type="entry name" value="F420-G6PD/mer"/>
</dbReference>
<dbReference type="NCBIfam" id="TIGR03620">
    <property type="entry name" value="F420_MSMEG_4141"/>
    <property type="match status" value="1"/>
</dbReference>
<dbReference type="InterPro" id="IPR011251">
    <property type="entry name" value="Luciferase-like_dom"/>
</dbReference>
<feature type="domain" description="Luciferase-like" evidence="2">
    <location>
        <begin position="27"/>
        <end position="188"/>
    </location>
</feature>
<dbReference type="Gene3D" id="3.20.20.30">
    <property type="entry name" value="Luciferase-like domain"/>
    <property type="match status" value="1"/>
</dbReference>
<reference evidence="4" key="1">
    <citation type="journal article" date="2019" name="Int. J. Syst. Evol. Microbiol.">
        <title>The Global Catalogue of Microorganisms (GCM) 10K type strain sequencing project: providing services to taxonomists for standard genome sequencing and annotation.</title>
        <authorList>
            <consortium name="The Broad Institute Genomics Platform"/>
            <consortium name="The Broad Institute Genome Sequencing Center for Infectious Disease"/>
            <person name="Wu L."/>
            <person name="Ma J."/>
        </authorList>
    </citation>
    <scope>NUCLEOTIDE SEQUENCE [LARGE SCALE GENOMIC DNA]</scope>
    <source>
        <strain evidence="4">JCM 13929</strain>
    </source>
</reference>
<accession>A0ABP4RP67</accession>
<evidence type="ECO:0000259" key="2">
    <source>
        <dbReference type="Pfam" id="PF00296"/>
    </source>
</evidence>
<dbReference type="Proteomes" id="UP001500064">
    <property type="component" value="Unassembled WGS sequence"/>
</dbReference>
<keyword evidence="1" id="KW-0560">Oxidoreductase</keyword>
<sequence>MGSSTVVDAARRALGPVGIALPASLADPIDIDGQREAVVRLERAGYRAVWTNEVVGGKDALVQLAVLLAATRRTVFGTGIANIWAREPETLHGAASVLAQAYPGRFVLGVGVGYAQQAAATGREFGSPLSRMRDYLDRMHGPTMPPAPDAPYARIVAANGPKMLALAGELADGALPAGGPPAFTARARQVLGPDRLLVIGLSMVPGADPVRARQIARERVAAGLAQAWFAAAVARLGFTGQEIAEVSDRLVDTMIAHGDPAAIAAKVVEHLAAGADHVALLPPIGTDFATSVDQAEWLAPALRDLH</sequence>
<dbReference type="EMBL" id="BAAAMU010000059">
    <property type="protein sequence ID" value="GAA1658914.1"/>
    <property type="molecule type" value="Genomic_DNA"/>
</dbReference>
<protein>
    <submittedName>
        <fullName evidence="3">LLM class flavin-dependent oxidoreductase</fullName>
    </submittedName>
</protein>
<dbReference type="InterPro" id="IPR036661">
    <property type="entry name" value="Luciferase-like_sf"/>
</dbReference>
<dbReference type="SUPFAM" id="SSF51679">
    <property type="entry name" value="Bacterial luciferase-like"/>
    <property type="match status" value="1"/>
</dbReference>
<organism evidence="3 4">
    <name type="scientific">Nonomuraea maheshkhaliensis</name>
    <dbReference type="NCBI Taxonomy" id="419590"/>
    <lineage>
        <taxon>Bacteria</taxon>
        <taxon>Bacillati</taxon>
        <taxon>Actinomycetota</taxon>
        <taxon>Actinomycetes</taxon>
        <taxon>Streptosporangiales</taxon>
        <taxon>Streptosporangiaceae</taxon>
        <taxon>Nonomuraea</taxon>
    </lineage>
</organism>
<name>A0ABP4RP67_9ACTN</name>
<evidence type="ECO:0000313" key="4">
    <source>
        <dbReference type="Proteomes" id="UP001500064"/>
    </source>
</evidence>
<evidence type="ECO:0000256" key="1">
    <source>
        <dbReference type="ARBA" id="ARBA00023002"/>
    </source>
</evidence>
<comment type="caution">
    <text evidence="3">The sequence shown here is derived from an EMBL/GenBank/DDBJ whole genome shotgun (WGS) entry which is preliminary data.</text>
</comment>
<dbReference type="PANTHER" id="PTHR43244">
    <property type="match status" value="1"/>
</dbReference>
<dbReference type="InterPro" id="IPR019922">
    <property type="entry name" value="Lucif-like_OxRdatse_MSMEG_4141"/>
</dbReference>
<proteinExistence type="predicted"/>
<evidence type="ECO:0000313" key="3">
    <source>
        <dbReference type="EMBL" id="GAA1658914.1"/>
    </source>
</evidence>
<dbReference type="Pfam" id="PF00296">
    <property type="entry name" value="Bac_luciferase"/>
    <property type="match status" value="1"/>
</dbReference>
<dbReference type="RefSeq" id="WP_346110422.1">
    <property type="nucleotide sequence ID" value="NZ_BAAAMU010000059.1"/>
</dbReference>
<keyword evidence="4" id="KW-1185">Reference proteome</keyword>
<gene>
    <name evidence="3" type="ORF">GCM10009733_065800</name>
</gene>